<dbReference type="SUPFAM" id="SSF56801">
    <property type="entry name" value="Acetyl-CoA synthetase-like"/>
    <property type="match status" value="3"/>
</dbReference>
<dbReference type="Pfam" id="PF00668">
    <property type="entry name" value="Condensation"/>
    <property type="match status" value="4"/>
</dbReference>
<dbReference type="PROSITE" id="PS50075">
    <property type="entry name" value="CARRIER"/>
    <property type="match status" value="5"/>
</dbReference>
<comment type="similarity">
    <text evidence="4">Belongs to the NRP synthetase family.</text>
</comment>
<reference evidence="7" key="1">
    <citation type="journal article" date="2015" name="Genome Announc.">
        <title>Genome sequence of the AIDS-associated pathogen Penicillium marneffei (ATCC18224) and its near taxonomic relative Talaromyces stipitatus (ATCC10500).</title>
        <authorList>
            <person name="Nierman W.C."/>
            <person name="Fedorova-Abrams N.D."/>
            <person name="Andrianopoulos A."/>
        </authorList>
    </citation>
    <scope>NUCLEOTIDE SEQUENCE [LARGE SCALE GENOMIC DNA]</scope>
    <source>
        <strain evidence="7">ATCC 10500 / CBS 375.48 / QM 6759 / NRRL 1006</strain>
    </source>
</reference>
<feature type="domain" description="Carrier" evidence="5">
    <location>
        <begin position="3863"/>
        <end position="3939"/>
    </location>
</feature>
<evidence type="ECO:0000313" key="7">
    <source>
        <dbReference type="Proteomes" id="UP000001745"/>
    </source>
</evidence>
<dbReference type="Gene3D" id="1.10.1200.10">
    <property type="entry name" value="ACP-like"/>
    <property type="match status" value="5"/>
</dbReference>
<keyword evidence="3 6" id="KW-0436">Ligase</keyword>
<dbReference type="CDD" id="cd19545">
    <property type="entry name" value="FUM14_C_NRPS-like"/>
    <property type="match status" value="2"/>
</dbReference>
<dbReference type="PROSITE" id="PS00012">
    <property type="entry name" value="PHOSPHOPANTETHEINE"/>
    <property type="match status" value="1"/>
</dbReference>
<evidence type="ECO:0000256" key="1">
    <source>
        <dbReference type="ARBA" id="ARBA00022450"/>
    </source>
</evidence>
<sequence length="3939" mass="437436">MNFDSLPDLLGAIDQQASKRSFTEIKEAENFLRDIYADLLKKNGSQIDSNRSFLGLGGDSLLAVFVIARLRENGFMVEVADILLGGSIAQLSQKLIEPPSNKRKLTNENNESIISSTGPGTPSLFEPLDGSCIGSESVFSLSEELETLLLPTLQQITTSPLEDIEAIVPCSLLQERTLLGQATSPVAYQCSFTVRVKLPIDYDMQAVAALWSIIVSQRSILRTVFIDSVTRPGHFDQVILRHIEPNVRLIDATGSTDTIDMGSRQPLIPEKFRAPHCLHITKIARKEFFLKLDISHSLIDGHSAEVLLKDMSSLMFEQEIRREILSYKDYVEYLQRVEEEELASQYWKNYILNAQETHVPMLKDQEPMHDLQTLRFTFGITSNINKFCELHKVTIANICQVAWGLVLRYYTGLESVSFSYVTSTREAPLNGIMDAIGPYINTLLCAMKLDSQKVSDVLSRVNREYLQNLKYQNEFAKSFSARQRGNTVMSFRRNLSQEPKAMMGLECDIIDTFSPTDYDLSLNIQASQNQLDVSMDYWSSKMDAHYADALLKTFREAIYCVIAKPFADVESLDLLPREHRSRIIETNGIIPESVQSCVHELVDRKVHEQPQAQAVDSWDGTLTYFELNHLAKALASHLVDQGVRPEEMAAVCMDKSKWAVIAMLAILYAGGTVVPLGVQHPVSRITDILIDSEAILILVDTQQAIRLADVKKPKIVVDEKLFHSIAELATQQPLQSKAEPGNAAWVIYTSGSTGQPKGVLLEHAALCSSMIAHGAVFDMGAHARVFQFAAYTFDAAIQENFATLLHGGCICIPSEDERMNNLTQAIISRNADYIGLTSSTASLILPNELPHVKQLVLFGEPVKASVVEAWLGYAKILNGYGPTECSIFSSVSKPFEDVRSQISNIGFVTIGNFWVVNSTDMNRLCPIGCPGELLIEGPLLARGYVNDPVKTNNAFIIDPTFIGELNLGSGRRMYRTGDIVQQNSDGSLTYLGRRDTQVKIRGQRLDVGEVEYWISKLLSDVTTPIVDVIKPRNELVAVVGFAKESPYRSGLHGFQLLPPSEMLRDAFQRLREQLLQKLPSYMVPNLYVPLADMPLTLSTKTDRRAVLHLISSLKSSETRSYMTGADLKANPITEMERTLQSLWAEVLGVIPTDIGRNDSFLEIGGDSISAIRMVDAAQKKYGLRMTVANILLHSRLKDLAALLTSDQMDMDTELEHDTAPFELWDSGTDDNLLHERLADIASRCRISTGHIEDVYPCTPLQEGLMAITMHQPTAYVSRRIFAMSKDIDSDRLQQAWQTMSDIAPVLRTRIIVDQSGKSVQVLSRAPSTLEWHLGYDLSAYIDKDQRRGIVYGEPLVRFGFISETSGDRYLVWTAHHSAYDGWSAGLMYKHVSSIYHGQEVPQTVPYTRFLRYLSQGDVNKTAEFWRNELEGDVSGNFPPLPTSNYQPKPRRRLSYELRGSSPASLDVGRSTVLRAAWSLTIAQYMGQSDVVFAVTLSGRSAPVRNIAELIAPTITTIPVRISIDPGMGIRDFLMKLQSKAVDTIPFEHTGLHNIRQLVPDIAGALEINNIFVVQPTSEKEQSTGFPGLVSREDSISMDAFHSYPLVVECTLPASQSQSVVVEVTYDDGVISEAEVVRIIRQFDHIVSQINQTAAMANHSISSIDMLNAYDLKQLREMNTHIPPATEDVVQNLILKSIQKRPKATAIEAWDGVFTYEELDRHAKRMSSYLMSIGVVPDMLVGMCMDKSKWASVAVLAVLYAGGAVMPLGVQHPLPRIATILSDSCCAIILSDKQQRARLEGMTTHVIEVEQMLQSPTEPSEQSICTTVRPEHAGWVIYTSGSTGNPKGVILQHKALCSGIKGHSARFKFDTSTRQFQFGAHTFDITIQEICSTLINGGVVCVPSEHQRMNELSATIAAMRVNFLGLTSTSASLIDPRDTPTVKTLTLFGEAVKSSVVETWLPYAEVINVYGPSECTIHSVCSPAIKDKKDSLNIGYPLNGAVWVVDPTDYHCLCPIGAPGELLIEGPALARGYLNDPEKTKAAFVEDAAFVEKFGSPVGARRIYRTGDLVRQNTDGSLTYLGRRDTQVKIRGQRVDVAEIEYWIAKALEGDVLTVIVDLLASTNDRENFLLIAMMDFVEGSKYLQHETLDNSVLLSPSDVFRRDFQNLRDFLSTKLPAYMIPSTYVPLLQVPKTVTGKTDRRSALALLKAMDLFFIMQYTGDHVPKEMPTTTTGKYIQLLWAKVFNVQTEEIGLQDSFMQLGGDSIMAIRLVEAGRKFNYHLTVADIFEHPKLEDMIKLVENRSLSIPEDLSLEPFQLWKNSSVKNKALIAVQCAVHVDQIEDIYPCTPLQEGLMAITMRQPNTYISRRVFELAGEVDIDRFCAAWQVMYDAAQILRTRIVIEQHGRALQVVVKEPISWLQGTNLDDYLKRDRTVGIEPGVPLVRYGLVDDEHKGKRYFIWTAHHSVYDGWSMQLLYRDVASIYLSGTSPYDMPYARFIQYTNNIDPVLAGPYWRNQLFGDEVLAQFPLLPAAQYQPKPRRSLQHRMQSVAVKPRHDISASNLMRAAWALTVMQFTGVDDVLFGVTLSGRTAPVTGITEMIAPTLTTVPVRIKLDRTKPVHYFLESVQRQAVEMIPYEHTGIQRIRELVPELAHQLELNHIFLTQRVEESEKILDFPGLVSRDEEESEAFHSQALIFECRLGKESAPHAVVDVKFDDVVISEMQVSRLVRQFDHIVGQLSSVDSIFHIKDLNMLNDFDARLLTELNGSAIPLANSCAHDLISGVAHSQPNTIAIDAWDGSFTYHELETLAQALGQRLRSLGVEPDAMVGVCMNKSKWAAVAMLAILHSGGGVLPLGVQHPLSRIKDILVDTAASIVLTDHQQARRLHNLASSTIVIDELLFQDLDVPAGQKVLSNVKPHNIAWVIYTSGSTGTPKGVLLEHRSLSSSIQGHGPAFGLNKDTRMFQFAAYTFDVSIQETLSTLIYGGCVCIPSEEQRMGALTETINHFKVNLLGLTSSTASLLRPAEIPTVRKLVLFGEAVKPSVVEAWSSIGVLSSYGPSECSMHSTCSEPLTSRQEASNIGRPFSGNIWIADPKDYNRLVPVGAPGEILIEGSLLARGYLNDPIKTQASFITDPDFVQYLGLEPGPRMYRTGDIARQNEDDTQIKVRGQRLDVGEVEYWITRLNCNIGTAVVDLVCPIDAPTEQMLVAAIDFKGSSLVTALPGPEVSILPPSEEYYGTFRDLRESLKQKLPSYMVPTAFVPLFKVPLNASGKTDRRAVKNLLIARSLQELMSYTSMKSAPQEVNTEAEKTLRSLWAEVLQMDEIMIGSNDDFFALGADSILAMRLMSAGNSRGIKLDIKNVFRNPTLENMALSMEQDSPTPATSSEHEKFSLVSSSEVRSLVASLNALGSAVSENNIIDILPATDSQAFSVAGALTQSQVEVHYFKIDGDCPYNSDHLRRVCYDLCNSIEAFRTVYMFSGDKLVQLILDTYMNQIQVLEVDEPLDAATNRLHESQNGPLKLGHSLIKVTILSRKGTMKHRILFHMSHAIFDGTSFPIIWQAFQGLYAGQSAILTTPFSRYLYSFASNATEKSFDYWRNRLRGSTMPQLSATRSVQDQCPRAMQFVPVKKLPIGKTAISGMTNAIVVKAAWAFVLGHLVNTTDIVFGDTVSGRNVPNATTFDNVVGCCATHVPLRIDLQSSHTAKDLLMVVQDQHFDRMPFEALGFRSIIKDCTEWLPSTRFTSIVNHRHANPTSITLGENNYSVETWIPDAGKMANLYDIAVVSEEIEGHLELTLGCAEGIMSSMETESILDLLCMAVGFLSSTPELPLNELEASFTSTFKLLQGPIPQLNTGSSQAGQVSHLHSGLQVSNIFEIWKSIFGQKRGAVNSSLSCSPFYDLGGDLVDAARFVSTVQQHGINITLDDILNYPSLGRLVDYLA</sequence>
<dbReference type="Gene3D" id="3.30.559.10">
    <property type="entry name" value="Chloramphenicol acetyltransferase-like domain"/>
    <property type="match status" value="4"/>
</dbReference>
<dbReference type="FunFam" id="3.40.50.980:FF:000001">
    <property type="entry name" value="Non-ribosomal peptide synthetase"/>
    <property type="match status" value="2"/>
</dbReference>
<dbReference type="FunFam" id="3.40.50.12780:FF:000014">
    <property type="entry name" value="Nonribosomal peptide synthetase 1"/>
    <property type="match status" value="3"/>
</dbReference>
<evidence type="ECO:0000256" key="2">
    <source>
        <dbReference type="ARBA" id="ARBA00022553"/>
    </source>
</evidence>
<dbReference type="InterPro" id="IPR036736">
    <property type="entry name" value="ACP-like_sf"/>
</dbReference>
<dbReference type="InterPro" id="IPR023213">
    <property type="entry name" value="CAT-like_dom_sf"/>
</dbReference>
<dbReference type="InterPro" id="IPR010071">
    <property type="entry name" value="AA_adenyl_dom"/>
</dbReference>
<dbReference type="NCBIfam" id="NF003417">
    <property type="entry name" value="PRK04813.1"/>
    <property type="match status" value="3"/>
</dbReference>
<dbReference type="HOGENOM" id="CLU_000022_60_0_1"/>
<dbReference type="GO" id="GO:0031177">
    <property type="term" value="F:phosphopantetheine binding"/>
    <property type="evidence" value="ECO:0007669"/>
    <property type="project" value="InterPro"/>
</dbReference>
<dbReference type="Proteomes" id="UP000001745">
    <property type="component" value="Unassembled WGS sequence"/>
</dbReference>
<dbReference type="Gene3D" id="3.30.559.30">
    <property type="entry name" value="Nonribosomal peptide synthetase, condensation domain"/>
    <property type="match status" value="4"/>
</dbReference>
<keyword evidence="1" id="KW-0596">Phosphopantetheine</keyword>
<dbReference type="InterPro" id="IPR001242">
    <property type="entry name" value="Condensation_dom"/>
</dbReference>
<dbReference type="EMBL" id="EQ962658">
    <property type="protein sequence ID" value="EED13574.1"/>
    <property type="molecule type" value="Genomic_DNA"/>
</dbReference>
<evidence type="ECO:0000313" key="6">
    <source>
        <dbReference type="EMBL" id="EED13574.1"/>
    </source>
</evidence>
<dbReference type="FunFam" id="3.30.300.30:FF:000015">
    <property type="entry name" value="Nonribosomal peptide synthase SidD"/>
    <property type="match status" value="3"/>
</dbReference>
<dbReference type="CDD" id="cd05918">
    <property type="entry name" value="A_NRPS_SidN3_like"/>
    <property type="match status" value="3"/>
</dbReference>
<dbReference type="GeneID" id="8099659"/>
<dbReference type="FunFam" id="1.10.1200.10:FF:000005">
    <property type="entry name" value="Nonribosomal peptide synthetase 1"/>
    <property type="match status" value="2"/>
</dbReference>
<dbReference type="GO" id="GO:0005737">
    <property type="term" value="C:cytoplasm"/>
    <property type="evidence" value="ECO:0007669"/>
    <property type="project" value="TreeGrafter"/>
</dbReference>
<keyword evidence="2" id="KW-0597">Phosphoprotein</keyword>
<dbReference type="GO" id="GO:0044550">
    <property type="term" value="P:secondary metabolite biosynthetic process"/>
    <property type="evidence" value="ECO:0007669"/>
    <property type="project" value="TreeGrafter"/>
</dbReference>
<dbReference type="Pfam" id="PF00550">
    <property type="entry name" value="PP-binding"/>
    <property type="match status" value="5"/>
</dbReference>
<dbReference type="eggNOG" id="KOG1178">
    <property type="taxonomic scope" value="Eukaryota"/>
</dbReference>
<dbReference type="InParanoid" id="B8MM62"/>
<feature type="domain" description="Carrier" evidence="5">
    <location>
        <begin position="23"/>
        <end position="99"/>
    </location>
</feature>
<proteinExistence type="inferred from homology"/>
<dbReference type="InterPro" id="IPR042099">
    <property type="entry name" value="ANL_N_sf"/>
</dbReference>
<dbReference type="SMART" id="SM01294">
    <property type="entry name" value="PKS_PP_betabranch"/>
    <property type="match status" value="1"/>
</dbReference>
<keyword evidence="7" id="KW-1185">Reference proteome</keyword>
<organism evidence="6 7">
    <name type="scientific">Talaromyces stipitatus (strain ATCC 10500 / CBS 375.48 / QM 6759 / NRRL 1006)</name>
    <name type="common">Penicillium stipitatum</name>
    <dbReference type="NCBI Taxonomy" id="441959"/>
    <lineage>
        <taxon>Eukaryota</taxon>
        <taxon>Fungi</taxon>
        <taxon>Dikarya</taxon>
        <taxon>Ascomycota</taxon>
        <taxon>Pezizomycotina</taxon>
        <taxon>Eurotiomycetes</taxon>
        <taxon>Eurotiomycetidae</taxon>
        <taxon>Eurotiales</taxon>
        <taxon>Trichocomaceae</taxon>
        <taxon>Talaromyces</taxon>
        <taxon>Talaromyces sect. Talaromyces</taxon>
    </lineage>
</organism>
<evidence type="ECO:0000256" key="4">
    <source>
        <dbReference type="ARBA" id="ARBA00029454"/>
    </source>
</evidence>
<dbReference type="Pfam" id="PF00501">
    <property type="entry name" value="AMP-binding"/>
    <property type="match status" value="3"/>
</dbReference>
<dbReference type="SMART" id="SM00823">
    <property type="entry name" value="PKS_PP"/>
    <property type="match status" value="4"/>
</dbReference>
<dbReference type="SUPFAM" id="SSF47336">
    <property type="entry name" value="ACP-like"/>
    <property type="match status" value="5"/>
</dbReference>
<dbReference type="SUPFAM" id="SSF52777">
    <property type="entry name" value="CoA-dependent acyltransferases"/>
    <property type="match status" value="8"/>
</dbReference>
<dbReference type="VEuPathDB" id="FungiDB:TSTA_098310"/>
<dbReference type="Gene3D" id="3.40.50.12780">
    <property type="entry name" value="N-terminal domain of ligase-like"/>
    <property type="match status" value="3"/>
</dbReference>
<dbReference type="Gene3D" id="3.30.300.30">
    <property type="match status" value="3"/>
</dbReference>
<evidence type="ECO:0000259" key="5">
    <source>
        <dbReference type="PROSITE" id="PS50075"/>
    </source>
</evidence>
<dbReference type="STRING" id="441959.B8MM62"/>
<gene>
    <name evidence="6" type="ORF">TSTA_098310</name>
</gene>
<accession>B8MM62</accession>
<protein>
    <submittedName>
        <fullName evidence="6">Nonribosomal peptide synthase, putative</fullName>
        <ecNumber evidence="6">6.3.2.26</ecNumber>
    </submittedName>
</protein>
<dbReference type="InterPro" id="IPR020806">
    <property type="entry name" value="PKS_PP-bd"/>
</dbReference>
<dbReference type="PANTHER" id="PTHR45527">
    <property type="entry name" value="NONRIBOSOMAL PEPTIDE SYNTHETASE"/>
    <property type="match status" value="1"/>
</dbReference>
<dbReference type="PANTHER" id="PTHR45527:SF16">
    <property type="entry name" value="NONRIBOSOMAL PEPTIDE SYNTHASE ATNA-RELATED"/>
    <property type="match status" value="1"/>
</dbReference>
<dbReference type="InterPro" id="IPR045851">
    <property type="entry name" value="AMP-bd_C_sf"/>
</dbReference>
<dbReference type="PhylomeDB" id="B8MM62"/>
<evidence type="ECO:0000256" key="3">
    <source>
        <dbReference type="ARBA" id="ARBA00022598"/>
    </source>
</evidence>
<feature type="domain" description="Carrier" evidence="5">
    <location>
        <begin position="1130"/>
        <end position="1207"/>
    </location>
</feature>
<dbReference type="NCBIfam" id="TIGR01733">
    <property type="entry name" value="AA-adenyl-dom"/>
    <property type="match status" value="2"/>
</dbReference>
<dbReference type="EC" id="6.3.2.26" evidence="6"/>
<dbReference type="RefSeq" id="XP_002485812.1">
    <property type="nucleotide sequence ID" value="XM_002485767.1"/>
</dbReference>
<feature type="domain" description="Carrier" evidence="5">
    <location>
        <begin position="3302"/>
        <end position="3378"/>
    </location>
</feature>
<dbReference type="OrthoDB" id="416786at2759"/>
<dbReference type="GO" id="GO:0050564">
    <property type="term" value="F:N-(5-amino-5-carboxypentanoyl)-L-cysteinyl-D-valine synthase activity"/>
    <property type="evidence" value="ECO:0007669"/>
    <property type="project" value="UniProtKB-EC"/>
</dbReference>
<dbReference type="FunFam" id="3.30.559.30:FF:000003">
    <property type="entry name" value="Nonribosomal peptide synthase SidD"/>
    <property type="match status" value="2"/>
</dbReference>
<dbReference type="GO" id="GO:0043041">
    <property type="term" value="P:amino acid activation for nonribosomal peptide biosynthetic process"/>
    <property type="evidence" value="ECO:0007669"/>
    <property type="project" value="TreeGrafter"/>
</dbReference>
<dbReference type="InterPro" id="IPR000873">
    <property type="entry name" value="AMP-dep_synth/lig_dom"/>
</dbReference>
<name>B8MM62_TALSN</name>
<dbReference type="InterPro" id="IPR009081">
    <property type="entry name" value="PP-bd_ACP"/>
</dbReference>
<dbReference type="PROSITE" id="PS00455">
    <property type="entry name" value="AMP_BINDING"/>
    <property type="match status" value="3"/>
</dbReference>
<dbReference type="InterPro" id="IPR006162">
    <property type="entry name" value="Ppantetheine_attach_site"/>
</dbReference>
<dbReference type="OMA" id="CQFEYST"/>
<dbReference type="InterPro" id="IPR020845">
    <property type="entry name" value="AMP-binding_CS"/>
</dbReference>
<dbReference type="CDD" id="cd19542">
    <property type="entry name" value="CT_NRPS-like"/>
    <property type="match status" value="2"/>
</dbReference>
<feature type="domain" description="Carrier" evidence="5">
    <location>
        <begin position="2227"/>
        <end position="2303"/>
    </location>
</feature>